<evidence type="ECO:0000313" key="2">
    <source>
        <dbReference type="EMBL" id="JAH28547.1"/>
    </source>
</evidence>
<organism evidence="2">
    <name type="scientific">Anguilla anguilla</name>
    <name type="common">European freshwater eel</name>
    <name type="synonym">Muraena anguilla</name>
    <dbReference type="NCBI Taxonomy" id="7936"/>
    <lineage>
        <taxon>Eukaryota</taxon>
        <taxon>Metazoa</taxon>
        <taxon>Chordata</taxon>
        <taxon>Craniata</taxon>
        <taxon>Vertebrata</taxon>
        <taxon>Euteleostomi</taxon>
        <taxon>Actinopterygii</taxon>
        <taxon>Neopterygii</taxon>
        <taxon>Teleostei</taxon>
        <taxon>Anguilliformes</taxon>
        <taxon>Anguillidae</taxon>
        <taxon>Anguilla</taxon>
    </lineage>
</organism>
<keyword evidence="1" id="KW-0812">Transmembrane</keyword>
<accession>A0A0E9RIB6</accession>
<keyword evidence="1" id="KW-0472">Membrane</keyword>
<evidence type="ECO:0000256" key="1">
    <source>
        <dbReference type="SAM" id="Phobius"/>
    </source>
</evidence>
<name>A0A0E9RIB6_ANGAN</name>
<keyword evidence="1" id="KW-1133">Transmembrane helix</keyword>
<protein>
    <submittedName>
        <fullName evidence="2">Uncharacterized protein</fullName>
    </submittedName>
</protein>
<sequence>MINKYIYLWNTFCTVFCGSQFVLCAHREKFRGEKVPTLQEAVEECLRHQLTIYFDVKGHAEEVRARST</sequence>
<dbReference type="EMBL" id="GBXM01080030">
    <property type="protein sequence ID" value="JAH28547.1"/>
    <property type="molecule type" value="Transcribed_RNA"/>
</dbReference>
<reference evidence="2" key="2">
    <citation type="journal article" date="2015" name="Fish Shellfish Immunol.">
        <title>Early steps in the European eel (Anguilla anguilla)-Vibrio vulnificus interaction in the gills: Role of the RtxA13 toxin.</title>
        <authorList>
            <person name="Callol A."/>
            <person name="Pajuelo D."/>
            <person name="Ebbesson L."/>
            <person name="Teles M."/>
            <person name="MacKenzie S."/>
            <person name="Amaro C."/>
        </authorList>
    </citation>
    <scope>NUCLEOTIDE SEQUENCE</scope>
</reference>
<dbReference type="AlphaFoldDB" id="A0A0E9RIB6"/>
<proteinExistence type="predicted"/>
<feature type="transmembrane region" description="Helical" evidence="1">
    <location>
        <begin position="6"/>
        <end position="25"/>
    </location>
</feature>
<reference evidence="2" key="1">
    <citation type="submission" date="2014-11" db="EMBL/GenBank/DDBJ databases">
        <authorList>
            <person name="Amaro Gonzalez C."/>
        </authorList>
    </citation>
    <scope>NUCLEOTIDE SEQUENCE</scope>
</reference>